<dbReference type="RefSeq" id="WP_216418425.1">
    <property type="nucleotide sequence ID" value="NZ_JAHLQK010000005.1"/>
</dbReference>
<feature type="domain" description="SLH" evidence="3">
    <location>
        <begin position="418"/>
        <end position="481"/>
    </location>
</feature>
<proteinExistence type="predicted"/>
<evidence type="ECO:0000313" key="4">
    <source>
        <dbReference type="EMBL" id="MBU5677583.1"/>
    </source>
</evidence>
<organism evidence="4 5">
    <name type="scientific">Alkaliphilus flagellatus</name>
    <dbReference type="NCBI Taxonomy" id="2841507"/>
    <lineage>
        <taxon>Bacteria</taxon>
        <taxon>Bacillati</taxon>
        <taxon>Bacillota</taxon>
        <taxon>Clostridia</taxon>
        <taxon>Peptostreptococcales</taxon>
        <taxon>Natronincolaceae</taxon>
        <taxon>Alkaliphilus</taxon>
    </lineage>
</organism>
<sequence>MKKTKVILIVLVMILIQSITTSIDVQAITLEDRAYNEGKAVGRSSGQIYGQKDYINGKRNNWQKAHAEEEKIVIDDYNLKQETATYRFNFLKGFREEFKLGYENGYKNFSGNVKKTTYEIGLEHGKIFGIIDGEIYGKKDYYEGKVNDWRNQIPSEASIRREHSLNNDADKYAEGFLLGYKIAFEESYTNTYRETNIDTSKAPKENGILHGTEMGFKLGSTLGQIDFADKKSNNWEKALPSNLDVMIKYNLNREVQEYREGFLVGFKDGFRDGYIESFQQQNINLGKENINYKSISMLGGNLTSTDGIMKLEIEPGTIYEEKYLSIQKGDFPILYNANSYIPVTNSYFIRIENQFKTIGLHNPIMLTFKYYGSERGGIYQLVDDKWRYLYSDIKDGEISTKLDSKFYMGGVYAVIIDDNYTELKDVHSNWAGQEVYTFIRRDYITGYSDKTFKPEASITRAEFITLLGRVMEWDNDVNHDQIKKFSDYNTFGYYGDVIAKATSLKLINGYADNTFKPTKPINYKEIEFILQRIPNNNKFKWSEIEDKMMYEKYTRSRSILSKENNITKVEVVYMLYHLQNEGKI</sequence>
<protein>
    <submittedName>
        <fullName evidence="4">S-layer homology domain-containing protein</fullName>
    </submittedName>
</protein>
<keyword evidence="5" id="KW-1185">Reference proteome</keyword>
<dbReference type="InterPro" id="IPR001119">
    <property type="entry name" value="SLH_dom"/>
</dbReference>
<keyword evidence="1" id="KW-0677">Repeat</keyword>
<evidence type="ECO:0000313" key="5">
    <source>
        <dbReference type="Proteomes" id="UP000779508"/>
    </source>
</evidence>
<feature type="chain" id="PRO_5047448492" evidence="2">
    <location>
        <begin position="28"/>
        <end position="584"/>
    </location>
</feature>
<keyword evidence="2" id="KW-0732">Signal</keyword>
<dbReference type="Pfam" id="PF00395">
    <property type="entry name" value="SLH"/>
    <property type="match status" value="2"/>
</dbReference>
<reference evidence="4 5" key="1">
    <citation type="submission" date="2021-06" db="EMBL/GenBank/DDBJ databases">
        <authorList>
            <person name="Sun Q."/>
            <person name="Li D."/>
        </authorList>
    </citation>
    <scope>NUCLEOTIDE SEQUENCE [LARGE SCALE GENOMIC DNA]</scope>
    <source>
        <strain evidence="4 5">MSJ-5</strain>
    </source>
</reference>
<dbReference type="PROSITE" id="PS51272">
    <property type="entry name" value="SLH"/>
    <property type="match status" value="1"/>
</dbReference>
<dbReference type="EMBL" id="JAHLQK010000005">
    <property type="protein sequence ID" value="MBU5677583.1"/>
    <property type="molecule type" value="Genomic_DNA"/>
</dbReference>
<dbReference type="Proteomes" id="UP000779508">
    <property type="component" value="Unassembled WGS sequence"/>
</dbReference>
<gene>
    <name evidence="4" type="ORF">KQI88_14260</name>
</gene>
<name>A0ABS6G5D0_9FIRM</name>
<feature type="signal peptide" evidence="2">
    <location>
        <begin position="1"/>
        <end position="27"/>
    </location>
</feature>
<accession>A0ABS6G5D0</accession>
<evidence type="ECO:0000256" key="1">
    <source>
        <dbReference type="ARBA" id="ARBA00022737"/>
    </source>
</evidence>
<evidence type="ECO:0000259" key="3">
    <source>
        <dbReference type="PROSITE" id="PS51272"/>
    </source>
</evidence>
<evidence type="ECO:0000256" key="2">
    <source>
        <dbReference type="SAM" id="SignalP"/>
    </source>
</evidence>
<comment type="caution">
    <text evidence="4">The sequence shown here is derived from an EMBL/GenBank/DDBJ whole genome shotgun (WGS) entry which is preliminary data.</text>
</comment>